<feature type="region of interest" description="Disordered" evidence="1">
    <location>
        <begin position="128"/>
        <end position="160"/>
    </location>
</feature>
<dbReference type="RefSeq" id="XP_002675310.1">
    <property type="nucleotide sequence ID" value="XM_002675264.1"/>
</dbReference>
<sequence length="176" mass="20685">MDIKFNEPIMETNHLFYNLELWHEETGQKIKYKGPYDICCGSFLGNQSKNNLEINCKLQDSNCPIINLNKTYHINIERPLYSILNGTHEATLRIYKYQQLEHDPQRREMIEHLCLDIPFKLLLPSSNLNNNENGNENNENENNGNDKNDKNDKNNMEWKLSDETNSIIALENKDEL</sequence>
<reference evidence="2 3" key="1">
    <citation type="journal article" date="2010" name="Cell">
        <title>The genome of Naegleria gruberi illuminates early eukaryotic versatility.</title>
        <authorList>
            <person name="Fritz-Laylin L.K."/>
            <person name="Prochnik S.E."/>
            <person name="Ginger M.L."/>
            <person name="Dacks J.B."/>
            <person name="Carpenter M.L."/>
            <person name="Field M.C."/>
            <person name="Kuo A."/>
            <person name="Paredez A."/>
            <person name="Chapman J."/>
            <person name="Pham J."/>
            <person name="Shu S."/>
            <person name="Neupane R."/>
            <person name="Cipriano M."/>
            <person name="Mancuso J."/>
            <person name="Tu H."/>
            <person name="Salamov A."/>
            <person name="Lindquist E."/>
            <person name="Shapiro H."/>
            <person name="Lucas S."/>
            <person name="Grigoriev I.V."/>
            <person name="Cande W.Z."/>
            <person name="Fulton C."/>
            <person name="Rokhsar D.S."/>
            <person name="Dawson S.C."/>
        </authorList>
    </citation>
    <scope>NUCLEOTIDE SEQUENCE [LARGE SCALE GENOMIC DNA]</scope>
    <source>
        <strain evidence="2 3">NEG-M</strain>
    </source>
</reference>
<dbReference type="OrthoDB" id="10440498at2759"/>
<proteinExistence type="predicted"/>
<feature type="compositionally biased region" description="Basic and acidic residues" evidence="1">
    <location>
        <begin position="144"/>
        <end position="160"/>
    </location>
</feature>
<organism evidence="3">
    <name type="scientific">Naegleria gruberi</name>
    <name type="common">Amoeba</name>
    <dbReference type="NCBI Taxonomy" id="5762"/>
    <lineage>
        <taxon>Eukaryota</taxon>
        <taxon>Discoba</taxon>
        <taxon>Heterolobosea</taxon>
        <taxon>Tetramitia</taxon>
        <taxon>Eutetramitia</taxon>
        <taxon>Vahlkampfiidae</taxon>
        <taxon>Naegleria</taxon>
    </lineage>
</organism>
<feature type="compositionally biased region" description="Low complexity" evidence="1">
    <location>
        <begin position="129"/>
        <end position="143"/>
    </location>
</feature>
<dbReference type="AlphaFoldDB" id="D2VL71"/>
<protein>
    <submittedName>
        <fullName evidence="2">Predicted protein</fullName>
    </submittedName>
</protein>
<dbReference type="Proteomes" id="UP000006671">
    <property type="component" value="Unassembled WGS sequence"/>
</dbReference>
<name>D2VL71_NAEGR</name>
<dbReference type="VEuPathDB" id="AmoebaDB:NAEGRDRAFT_69685"/>
<dbReference type="GeneID" id="8851713"/>
<accession>D2VL71</accession>
<evidence type="ECO:0000313" key="3">
    <source>
        <dbReference type="Proteomes" id="UP000006671"/>
    </source>
</evidence>
<dbReference type="KEGG" id="ngr:NAEGRDRAFT_69685"/>
<evidence type="ECO:0000313" key="2">
    <source>
        <dbReference type="EMBL" id="EFC42566.1"/>
    </source>
</evidence>
<evidence type="ECO:0000256" key="1">
    <source>
        <dbReference type="SAM" id="MobiDB-lite"/>
    </source>
</evidence>
<dbReference type="InParanoid" id="D2VL71"/>
<keyword evidence="3" id="KW-1185">Reference proteome</keyword>
<dbReference type="EMBL" id="GG738879">
    <property type="protein sequence ID" value="EFC42566.1"/>
    <property type="molecule type" value="Genomic_DNA"/>
</dbReference>
<gene>
    <name evidence="2" type="ORF">NAEGRDRAFT_69685</name>
</gene>